<organism evidence="2 3">
    <name type="scientific">Crucibulum laeve</name>
    <dbReference type="NCBI Taxonomy" id="68775"/>
    <lineage>
        <taxon>Eukaryota</taxon>
        <taxon>Fungi</taxon>
        <taxon>Dikarya</taxon>
        <taxon>Basidiomycota</taxon>
        <taxon>Agaricomycotina</taxon>
        <taxon>Agaricomycetes</taxon>
        <taxon>Agaricomycetidae</taxon>
        <taxon>Agaricales</taxon>
        <taxon>Agaricineae</taxon>
        <taxon>Nidulariaceae</taxon>
        <taxon>Crucibulum</taxon>
    </lineage>
</organism>
<feature type="region of interest" description="Disordered" evidence="1">
    <location>
        <begin position="87"/>
        <end position="111"/>
    </location>
</feature>
<keyword evidence="3" id="KW-1185">Reference proteome</keyword>
<proteinExistence type="predicted"/>
<protein>
    <recommendedName>
        <fullName evidence="4">Zinc-ribbon 15 domain-containing protein</fullName>
    </recommendedName>
</protein>
<evidence type="ECO:0000313" key="3">
    <source>
        <dbReference type="Proteomes" id="UP000308652"/>
    </source>
</evidence>
<evidence type="ECO:0000256" key="1">
    <source>
        <dbReference type="SAM" id="MobiDB-lite"/>
    </source>
</evidence>
<dbReference type="PANTHER" id="PTHR28139:SF1">
    <property type="entry name" value="UPF0768 PROTEIN YBL029C-A"/>
    <property type="match status" value="1"/>
</dbReference>
<sequence>MFFCIPILFGCQTKVKPEDNQTLRVCPRCHNASVFAAKATMWFELFFIPLIPFSRKHIWICNICQWTAPILEGQANLPAGQELTAAQGWEPPNRPGYQPEYLQQSPSPKKE</sequence>
<feature type="compositionally biased region" description="Polar residues" evidence="1">
    <location>
        <begin position="101"/>
        <end position="111"/>
    </location>
</feature>
<accession>A0A5C3ME93</accession>
<dbReference type="Proteomes" id="UP000308652">
    <property type="component" value="Unassembled WGS sequence"/>
</dbReference>
<dbReference type="STRING" id="68775.A0A5C3ME93"/>
<reference evidence="2 3" key="1">
    <citation type="journal article" date="2019" name="Nat. Ecol. Evol.">
        <title>Megaphylogeny resolves global patterns of mushroom evolution.</title>
        <authorList>
            <person name="Varga T."/>
            <person name="Krizsan K."/>
            <person name="Foldi C."/>
            <person name="Dima B."/>
            <person name="Sanchez-Garcia M."/>
            <person name="Sanchez-Ramirez S."/>
            <person name="Szollosi G.J."/>
            <person name="Szarkandi J.G."/>
            <person name="Papp V."/>
            <person name="Albert L."/>
            <person name="Andreopoulos W."/>
            <person name="Angelini C."/>
            <person name="Antonin V."/>
            <person name="Barry K.W."/>
            <person name="Bougher N.L."/>
            <person name="Buchanan P."/>
            <person name="Buyck B."/>
            <person name="Bense V."/>
            <person name="Catcheside P."/>
            <person name="Chovatia M."/>
            <person name="Cooper J."/>
            <person name="Damon W."/>
            <person name="Desjardin D."/>
            <person name="Finy P."/>
            <person name="Geml J."/>
            <person name="Haridas S."/>
            <person name="Hughes K."/>
            <person name="Justo A."/>
            <person name="Karasinski D."/>
            <person name="Kautmanova I."/>
            <person name="Kiss B."/>
            <person name="Kocsube S."/>
            <person name="Kotiranta H."/>
            <person name="LaButti K.M."/>
            <person name="Lechner B.E."/>
            <person name="Liimatainen K."/>
            <person name="Lipzen A."/>
            <person name="Lukacs Z."/>
            <person name="Mihaltcheva S."/>
            <person name="Morgado L.N."/>
            <person name="Niskanen T."/>
            <person name="Noordeloos M.E."/>
            <person name="Ohm R.A."/>
            <person name="Ortiz-Santana B."/>
            <person name="Ovrebo C."/>
            <person name="Racz N."/>
            <person name="Riley R."/>
            <person name="Savchenko A."/>
            <person name="Shiryaev A."/>
            <person name="Soop K."/>
            <person name="Spirin V."/>
            <person name="Szebenyi C."/>
            <person name="Tomsovsky M."/>
            <person name="Tulloss R.E."/>
            <person name="Uehling J."/>
            <person name="Grigoriev I.V."/>
            <person name="Vagvolgyi C."/>
            <person name="Papp T."/>
            <person name="Martin F.M."/>
            <person name="Miettinen O."/>
            <person name="Hibbett D.S."/>
            <person name="Nagy L.G."/>
        </authorList>
    </citation>
    <scope>NUCLEOTIDE SEQUENCE [LARGE SCALE GENOMIC DNA]</scope>
    <source>
        <strain evidence="2 3">CBS 166.37</strain>
    </source>
</reference>
<name>A0A5C3ME93_9AGAR</name>
<evidence type="ECO:0000313" key="2">
    <source>
        <dbReference type="EMBL" id="TFK42736.1"/>
    </source>
</evidence>
<dbReference type="OrthoDB" id="5545479at2759"/>
<dbReference type="PANTHER" id="PTHR28139">
    <property type="entry name" value="UPF0768 PROTEIN YBL029C-A"/>
    <property type="match status" value="1"/>
</dbReference>
<evidence type="ECO:0008006" key="4">
    <source>
        <dbReference type="Google" id="ProtNLM"/>
    </source>
</evidence>
<dbReference type="EMBL" id="ML213592">
    <property type="protein sequence ID" value="TFK42736.1"/>
    <property type="molecule type" value="Genomic_DNA"/>
</dbReference>
<gene>
    <name evidence="2" type="ORF">BDQ12DRAFT_676724</name>
</gene>
<dbReference type="AlphaFoldDB" id="A0A5C3ME93"/>